<keyword evidence="1" id="KW-0812">Transmembrane</keyword>
<dbReference type="OrthoDB" id="1683460at2"/>
<keyword evidence="1" id="KW-1133">Transmembrane helix</keyword>
<accession>A0A5D0CRB2</accession>
<keyword evidence="1" id="KW-0472">Membrane</keyword>
<feature type="transmembrane region" description="Helical" evidence="1">
    <location>
        <begin position="130"/>
        <end position="150"/>
    </location>
</feature>
<sequence>MTMEIIILIVVWILTILLLLVTTPRNKIREAFVIFSFKQILTWFLGLLVVQYKLIEYPVRMFPYASRSSFSFEYFIFPALCVVFNLKFPKNKTNIHKTLWFLFFPSWMTILEVLAERYTNLIRYIDWNWFWTWASLLITFCLSRIFYLWFMKKQTGGTKSS</sequence>
<organism evidence="2 3">
    <name type="scientific">Paenibacillus faecis</name>
    <dbReference type="NCBI Taxonomy" id="862114"/>
    <lineage>
        <taxon>Bacteria</taxon>
        <taxon>Bacillati</taxon>
        <taxon>Bacillota</taxon>
        <taxon>Bacilli</taxon>
        <taxon>Bacillales</taxon>
        <taxon>Paenibacillaceae</taxon>
        <taxon>Paenibacillus</taxon>
    </lineage>
</organism>
<evidence type="ECO:0000256" key="1">
    <source>
        <dbReference type="SAM" id="Phobius"/>
    </source>
</evidence>
<name>A0A5D0CRB2_9BACL</name>
<reference evidence="2 3" key="1">
    <citation type="submission" date="2019-08" db="EMBL/GenBank/DDBJ databases">
        <title>Genome sequencing of Paenibacillus faecis DSM 23593(T).</title>
        <authorList>
            <person name="Kook J.-K."/>
            <person name="Park S.-N."/>
            <person name="Lim Y.K."/>
        </authorList>
    </citation>
    <scope>NUCLEOTIDE SEQUENCE [LARGE SCALE GENOMIC DNA]</scope>
    <source>
        <strain evidence="2 3">DSM 23593</strain>
    </source>
</reference>
<feature type="transmembrane region" description="Helical" evidence="1">
    <location>
        <begin position="98"/>
        <end position="118"/>
    </location>
</feature>
<evidence type="ECO:0000313" key="3">
    <source>
        <dbReference type="Proteomes" id="UP000325218"/>
    </source>
</evidence>
<dbReference type="AlphaFoldDB" id="A0A5D0CRB2"/>
<dbReference type="Proteomes" id="UP000325218">
    <property type="component" value="Unassembled WGS sequence"/>
</dbReference>
<feature type="transmembrane region" description="Helical" evidence="1">
    <location>
        <begin position="6"/>
        <end position="24"/>
    </location>
</feature>
<dbReference type="EMBL" id="VSDO01000003">
    <property type="protein sequence ID" value="TYA12302.1"/>
    <property type="molecule type" value="Genomic_DNA"/>
</dbReference>
<proteinExistence type="predicted"/>
<evidence type="ECO:0000313" key="2">
    <source>
        <dbReference type="EMBL" id="TYA12302.1"/>
    </source>
</evidence>
<dbReference type="NCBIfam" id="NF041644">
    <property type="entry name" value="CBO0543_fam"/>
    <property type="match status" value="1"/>
</dbReference>
<comment type="caution">
    <text evidence="2">The sequence shown here is derived from an EMBL/GenBank/DDBJ whole genome shotgun (WGS) entry which is preliminary data.</text>
</comment>
<gene>
    <name evidence="2" type="ORF">FRY98_16500</name>
</gene>
<dbReference type="InterPro" id="IPR048147">
    <property type="entry name" value="CBO0543-like"/>
</dbReference>
<keyword evidence="3" id="KW-1185">Reference proteome</keyword>
<protein>
    <submittedName>
        <fullName evidence="2">Uncharacterized protein</fullName>
    </submittedName>
</protein>
<feature type="transmembrane region" description="Helical" evidence="1">
    <location>
        <begin position="64"/>
        <end position="86"/>
    </location>
</feature>
<feature type="transmembrane region" description="Helical" evidence="1">
    <location>
        <begin position="31"/>
        <end position="52"/>
    </location>
</feature>